<accession>D0R2C0</accession>
<reference evidence="1 2" key="1">
    <citation type="journal article" date="2009" name="J. Bacteriol.">
        <title>Complete genome sequence of Lactobacillus johnsonii FI9785, a competitive exclusion agent against pathogens in poultry.</title>
        <authorList>
            <person name="Wegmann U."/>
            <person name="Overweg K."/>
            <person name="Horn N."/>
            <person name="Goesmann A."/>
            <person name="Narbad A."/>
            <person name="Gasson M.J."/>
            <person name="Shearman C."/>
        </authorList>
    </citation>
    <scope>NUCLEOTIDE SEQUENCE [LARGE SCALE GENOMIC DNA]</scope>
    <source>
        <strain evidence="1 2">FI9785</strain>
    </source>
</reference>
<organism evidence="1 2">
    <name type="scientific">Lactobacillus johnsonii (strain FI9785)</name>
    <dbReference type="NCBI Taxonomy" id="633699"/>
    <lineage>
        <taxon>Bacteria</taxon>
        <taxon>Bacillati</taxon>
        <taxon>Bacillota</taxon>
        <taxon>Bacilli</taxon>
        <taxon>Lactobacillales</taxon>
        <taxon>Lactobacillaceae</taxon>
        <taxon>Lactobacillus</taxon>
    </lineage>
</organism>
<dbReference type="Proteomes" id="UP000002627">
    <property type="component" value="Chromosome"/>
</dbReference>
<dbReference type="InterPro" id="IPR006542">
    <property type="entry name" value="DUF1093"/>
</dbReference>
<dbReference type="AlphaFoldDB" id="D0R2C0"/>
<evidence type="ECO:0000313" key="1">
    <source>
        <dbReference type="EMBL" id="CAX66326.1"/>
    </source>
</evidence>
<keyword evidence="2" id="KW-1185">Reference proteome</keyword>
<name>D0R2C0_LACJF</name>
<dbReference type="HOGENOM" id="CLU_159266_0_0_9"/>
<sequence length="111" mass="12524">MKKFKIGAISLLTVLVIAIIGVLTVHTSATDRLNPLVSETVSYAKVPKNTQNYKQVTIINPKDGKTRAYKIKQVGGYDPNQKYIKIHHKGQYVKSISYIKKISFITNNKNF</sequence>
<dbReference type="KEGG" id="ljf:FI9785_444"/>
<evidence type="ECO:0000313" key="2">
    <source>
        <dbReference type="Proteomes" id="UP000002627"/>
    </source>
</evidence>
<gene>
    <name evidence="1" type="ordered locus">FI9785_444</name>
</gene>
<dbReference type="EMBL" id="FN298497">
    <property type="protein sequence ID" value="CAX66326.1"/>
    <property type="molecule type" value="Genomic_DNA"/>
</dbReference>
<proteinExistence type="predicted"/>
<dbReference type="RefSeq" id="WP_012845692.1">
    <property type="nucleotide sequence ID" value="NC_013504.1"/>
</dbReference>
<dbReference type="NCBIfam" id="TIGR01655">
    <property type="entry name" value="yxeA_fam"/>
    <property type="match status" value="1"/>
</dbReference>
<evidence type="ECO:0008006" key="3">
    <source>
        <dbReference type="Google" id="ProtNLM"/>
    </source>
</evidence>
<protein>
    <recommendedName>
        <fullName evidence="3">YxeA family protein</fullName>
    </recommendedName>
</protein>